<name>A0ACA9K1K2_9GLOM</name>
<dbReference type="Proteomes" id="UP000789860">
    <property type="component" value="Unassembled WGS sequence"/>
</dbReference>
<protein>
    <submittedName>
        <fullName evidence="1">10497_t:CDS:1</fullName>
    </submittedName>
</protein>
<reference evidence="1" key="1">
    <citation type="submission" date="2021-06" db="EMBL/GenBank/DDBJ databases">
        <authorList>
            <person name="Kallberg Y."/>
            <person name="Tangrot J."/>
            <person name="Rosling A."/>
        </authorList>
    </citation>
    <scope>NUCLEOTIDE SEQUENCE</scope>
    <source>
        <strain evidence="1">AU212A</strain>
    </source>
</reference>
<evidence type="ECO:0000313" key="1">
    <source>
        <dbReference type="EMBL" id="CAG8446379.1"/>
    </source>
</evidence>
<comment type="caution">
    <text evidence="1">The sequence shown here is derived from an EMBL/GenBank/DDBJ whole genome shotgun (WGS) entry which is preliminary data.</text>
</comment>
<proteinExistence type="predicted"/>
<organism evidence="1 2">
    <name type="scientific">Scutellospora calospora</name>
    <dbReference type="NCBI Taxonomy" id="85575"/>
    <lineage>
        <taxon>Eukaryota</taxon>
        <taxon>Fungi</taxon>
        <taxon>Fungi incertae sedis</taxon>
        <taxon>Mucoromycota</taxon>
        <taxon>Glomeromycotina</taxon>
        <taxon>Glomeromycetes</taxon>
        <taxon>Diversisporales</taxon>
        <taxon>Gigasporaceae</taxon>
        <taxon>Scutellospora</taxon>
    </lineage>
</organism>
<sequence length="140" mass="15789">MSLVNKKDWFKAAIDGSSVKSFEYNSISDIRIISSGTFGTVSRAYLKCSENIVALKTLHNSINNDENSFNEFVLISGERESPIKGTPIDFINIYSDAWNDNSNLRPTISELHHKLDTIQLEPIYGILQKCILLNYLSQSI</sequence>
<dbReference type="EMBL" id="CAJVPM010000527">
    <property type="protein sequence ID" value="CAG8446379.1"/>
    <property type="molecule type" value="Genomic_DNA"/>
</dbReference>
<gene>
    <name evidence="1" type="ORF">SCALOS_LOCUS949</name>
</gene>
<evidence type="ECO:0000313" key="2">
    <source>
        <dbReference type="Proteomes" id="UP000789860"/>
    </source>
</evidence>
<accession>A0ACA9K1K2</accession>
<keyword evidence="2" id="KW-1185">Reference proteome</keyword>